<dbReference type="EMBL" id="VSRR010070221">
    <property type="protein sequence ID" value="MPC85992.1"/>
    <property type="molecule type" value="Genomic_DNA"/>
</dbReference>
<sequence>MINFALACVHWKESPNGTTEQLNTGSLPSVLCCLVAHLLKSRISRRLAGVDMTEGRRSLCSHCCR</sequence>
<comment type="caution">
    <text evidence="1">The sequence shown here is derived from an EMBL/GenBank/DDBJ whole genome shotgun (WGS) entry which is preliminary data.</text>
</comment>
<keyword evidence="2" id="KW-1185">Reference proteome</keyword>
<accession>A0A5B7IQB1</accession>
<gene>
    <name evidence="1" type="ORF">E2C01_080801</name>
</gene>
<reference evidence="1 2" key="1">
    <citation type="submission" date="2019-05" db="EMBL/GenBank/DDBJ databases">
        <title>Another draft genome of Portunus trituberculatus and its Hox gene families provides insights of decapod evolution.</title>
        <authorList>
            <person name="Jeong J.-H."/>
            <person name="Song I."/>
            <person name="Kim S."/>
            <person name="Choi T."/>
            <person name="Kim D."/>
            <person name="Ryu S."/>
            <person name="Kim W."/>
        </authorList>
    </citation>
    <scope>NUCLEOTIDE SEQUENCE [LARGE SCALE GENOMIC DNA]</scope>
    <source>
        <tissue evidence="1">Muscle</tissue>
    </source>
</reference>
<proteinExistence type="predicted"/>
<protein>
    <submittedName>
        <fullName evidence="1">Uncharacterized protein</fullName>
    </submittedName>
</protein>
<dbReference type="AlphaFoldDB" id="A0A5B7IQB1"/>
<organism evidence="1 2">
    <name type="scientific">Portunus trituberculatus</name>
    <name type="common">Swimming crab</name>
    <name type="synonym">Neptunus trituberculatus</name>
    <dbReference type="NCBI Taxonomy" id="210409"/>
    <lineage>
        <taxon>Eukaryota</taxon>
        <taxon>Metazoa</taxon>
        <taxon>Ecdysozoa</taxon>
        <taxon>Arthropoda</taxon>
        <taxon>Crustacea</taxon>
        <taxon>Multicrustacea</taxon>
        <taxon>Malacostraca</taxon>
        <taxon>Eumalacostraca</taxon>
        <taxon>Eucarida</taxon>
        <taxon>Decapoda</taxon>
        <taxon>Pleocyemata</taxon>
        <taxon>Brachyura</taxon>
        <taxon>Eubrachyura</taxon>
        <taxon>Portunoidea</taxon>
        <taxon>Portunidae</taxon>
        <taxon>Portuninae</taxon>
        <taxon>Portunus</taxon>
    </lineage>
</organism>
<name>A0A5B7IQB1_PORTR</name>
<dbReference type="Proteomes" id="UP000324222">
    <property type="component" value="Unassembled WGS sequence"/>
</dbReference>
<evidence type="ECO:0000313" key="2">
    <source>
        <dbReference type="Proteomes" id="UP000324222"/>
    </source>
</evidence>
<evidence type="ECO:0000313" key="1">
    <source>
        <dbReference type="EMBL" id="MPC85992.1"/>
    </source>
</evidence>